<dbReference type="RefSeq" id="WP_115833731.1">
    <property type="nucleotide sequence ID" value="NZ_QNUL01000032.1"/>
</dbReference>
<proteinExistence type="predicted"/>
<sequence length="201" mass="22851">MYKITSLIALVTLLGLSSCTKDPINDLSSEESLVYVTNRDTQADYKQYKTFSIVDSVLVMENNRTGTTLDDLDKAVLIRIIDNMKDLGYVMVAPAQKPDIGINVAWITNSQLNVTSMPLYYGNYWGGMGGWGWGYPSYYQYYETSESYWHISMVDFKNPNTVDKTYKVVWDAQIRGSDIGNRNLANTMIDAIYSQSTYLKK</sequence>
<dbReference type="OrthoDB" id="959498at2"/>
<protein>
    <submittedName>
        <fullName evidence="2">DUF4136 domain-containing protein</fullName>
    </submittedName>
</protein>
<name>A0A3D8Y417_9BACT</name>
<dbReference type="Proteomes" id="UP000256373">
    <property type="component" value="Unassembled WGS sequence"/>
</dbReference>
<organism evidence="2 3">
    <name type="scientific">Dyadobacter luteus</name>
    <dbReference type="NCBI Taxonomy" id="2259619"/>
    <lineage>
        <taxon>Bacteria</taxon>
        <taxon>Pseudomonadati</taxon>
        <taxon>Bacteroidota</taxon>
        <taxon>Cytophagia</taxon>
        <taxon>Cytophagales</taxon>
        <taxon>Spirosomataceae</taxon>
        <taxon>Dyadobacter</taxon>
    </lineage>
</organism>
<reference evidence="2 3" key="1">
    <citation type="submission" date="2018-07" db="EMBL/GenBank/DDBJ databases">
        <title>Dyadobacter roseus sp. nov., isolated from rose rhizosphere soil.</title>
        <authorList>
            <person name="Chen L."/>
        </authorList>
    </citation>
    <scope>NUCLEOTIDE SEQUENCE [LARGE SCALE GENOMIC DNA]</scope>
    <source>
        <strain evidence="2 3">RS19</strain>
    </source>
</reference>
<feature type="domain" description="DUF4136" evidence="1">
    <location>
        <begin position="36"/>
        <end position="193"/>
    </location>
</feature>
<dbReference type="Pfam" id="PF13590">
    <property type="entry name" value="DUF4136"/>
    <property type="match status" value="1"/>
</dbReference>
<comment type="caution">
    <text evidence="2">The sequence shown here is derived from an EMBL/GenBank/DDBJ whole genome shotgun (WGS) entry which is preliminary data.</text>
</comment>
<dbReference type="EMBL" id="QNUL01000032">
    <property type="protein sequence ID" value="REA56954.1"/>
    <property type="molecule type" value="Genomic_DNA"/>
</dbReference>
<keyword evidence="3" id="KW-1185">Reference proteome</keyword>
<dbReference type="PROSITE" id="PS51257">
    <property type="entry name" value="PROKAR_LIPOPROTEIN"/>
    <property type="match status" value="1"/>
</dbReference>
<evidence type="ECO:0000313" key="2">
    <source>
        <dbReference type="EMBL" id="REA56954.1"/>
    </source>
</evidence>
<dbReference type="Gene3D" id="3.30.160.670">
    <property type="match status" value="1"/>
</dbReference>
<accession>A0A3D8Y417</accession>
<gene>
    <name evidence="2" type="ORF">DSL64_25210</name>
</gene>
<dbReference type="AlphaFoldDB" id="A0A3D8Y417"/>
<evidence type="ECO:0000259" key="1">
    <source>
        <dbReference type="Pfam" id="PF13590"/>
    </source>
</evidence>
<dbReference type="InterPro" id="IPR025411">
    <property type="entry name" value="DUF4136"/>
</dbReference>
<evidence type="ECO:0000313" key="3">
    <source>
        <dbReference type="Proteomes" id="UP000256373"/>
    </source>
</evidence>